<protein>
    <recommendedName>
        <fullName evidence="1">TfoX N-terminal domain-containing protein</fullName>
    </recommendedName>
</protein>
<feature type="domain" description="TfoX N-terminal" evidence="1">
    <location>
        <begin position="88"/>
        <end position="169"/>
    </location>
</feature>
<dbReference type="Proteomes" id="UP000285908">
    <property type="component" value="Unassembled WGS sequence"/>
</dbReference>
<dbReference type="EMBL" id="RQXX01000001">
    <property type="protein sequence ID" value="RVV99733.1"/>
    <property type="molecule type" value="Genomic_DNA"/>
</dbReference>
<accession>A0A438ALK7</accession>
<name>A0A438ALK7_9RHOB</name>
<sequence>MFSPICGRTRTKAGWVIGLSRCTGGVIRCTARACKAGAREMGPGAGRLGARDARRTRLPQGGAGMGRVTMAWDRGHEALMRWDLEGLDIRDKRMFGGLCFMLDGAMLCGLMRAGGLYRPGKAAQAAALALPDVAAMEMGGRRMGGYVVAGEDAMADDALRAQLLEMSLACLRDLRAA</sequence>
<organism evidence="2 3">
    <name type="scientific">Mesobaculum littorinae</name>
    <dbReference type="NCBI Taxonomy" id="2486419"/>
    <lineage>
        <taxon>Bacteria</taxon>
        <taxon>Pseudomonadati</taxon>
        <taxon>Pseudomonadota</taxon>
        <taxon>Alphaproteobacteria</taxon>
        <taxon>Rhodobacterales</taxon>
        <taxon>Roseobacteraceae</taxon>
        <taxon>Mesobaculum</taxon>
    </lineage>
</organism>
<evidence type="ECO:0000313" key="3">
    <source>
        <dbReference type="Proteomes" id="UP000285908"/>
    </source>
</evidence>
<gene>
    <name evidence="2" type="ORF">EKE94_03390</name>
</gene>
<dbReference type="OrthoDB" id="214902at2"/>
<dbReference type="SUPFAM" id="SSF159894">
    <property type="entry name" value="YgaC/TfoX-N like"/>
    <property type="match status" value="1"/>
</dbReference>
<evidence type="ECO:0000313" key="2">
    <source>
        <dbReference type="EMBL" id="RVV99733.1"/>
    </source>
</evidence>
<dbReference type="InterPro" id="IPR007076">
    <property type="entry name" value="TfoX_N"/>
</dbReference>
<reference evidence="2 3" key="1">
    <citation type="submission" date="2018-11" db="EMBL/GenBank/DDBJ databases">
        <title>Mesobaculum littorinae gen. nov., sp. nov., isolated from Littorina scabra that represents a novel genus of the order Rhodobacteraceae.</title>
        <authorList>
            <person name="Li F."/>
        </authorList>
    </citation>
    <scope>NUCLEOTIDE SEQUENCE [LARGE SCALE GENOMIC DNA]</scope>
    <source>
        <strain evidence="2 3">M0103</strain>
    </source>
</reference>
<dbReference type="AlphaFoldDB" id="A0A438ALK7"/>
<comment type="caution">
    <text evidence="2">The sequence shown here is derived from an EMBL/GenBank/DDBJ whole genome shotgun (WGS) entry which is preliminary data.</text>
</comment>
<keyword evidence="3" id="KW-1185">Reference proteome</keyword>
<evidence type="ECO:0000259" key="1">
    <source>
        <dbReference type="Pfam" id="PF04993"/>
    </source>
</evidence>
<proteinExistence type="predicted"/>
<dbReference type="Pfam" id="PF04993">
    <property type="entry name" value="TfoX_N"/>
    <property type="match status" value="1"/>
</dbReference>